<dbReference type="InterPro" id="IPR019371">
    <property type="entry name" value="KxDL_dom"/>
</dbReference>
<evidence type="ECO:0000256" key="2">
    <source>
        <dbReference type="SAM" id="MobiDB-lite"/>
    </source>
</evidence>
<proteinExistence type="inferred from homology"/>
<comment type="caution">
    <text evidence="4">The sequence shown here is derived from an EMBL/GenBank/DDBJ whole genome shotgun (WGS) entry which is preliminary data.</text>
</comment>
<feature type="compositionally biased region" description="Basic and acidic residues" evidence="2">
    <location>
        <begin position="1"/>
        <end position="12"/>
    </location>
</feature>
<dbReference type="AlphaFoldDB" id="A0A9W7ZW28"/>
<evidence type="ECO:0000259" key="3">
    <source>
        <dbReference type="Pfam" id="PF10241"/>
    </source>
</evidence>
<gene>
    <name evidence="4" type="ORF">H4219_004811</name>
</gene>
<protein>
    <recommendedName>
        <fullName evidence="3">KxDL domain-containing protein</fullName>
    </recommendedName>
</protein>
<comment type="similarity">
    <text evidence="1">Belongs to the KXD1 family.</text>
</comment>
<evidence type="ECO:0000313" key="5">
    <source>
        <dbReference type="Proteomes" id="UP001150538"/>
    </source>
</evidence>
<feature type="domain" description="KxDL" evidence="3">
    <location>
        <begin position="43"/>
        <end position="116"/>
    </location>
</feature>
<dbReference type="Proteomes" id="UP001150538">
    <property type="component" value="Unassembled WGS sequence"/>
</dbReference>
<evidence type="ECO:0000256" key="1">
    <source>
        <dbReference type="ARBA" id="ARBA00005913"/>
    </source>
</evidence>
<dbReference type="EMBL" id="JANBPU010000200">
    <property type="protein sequence ID" value="KAJ1914393.1"/>
    <property type="molecule type" value="Genomic_DNA"/>
</dbReference>
<name>A0A9W7ZW28_9FUNG</name>
<evidence type="ECO:0000313" key="4">
    <source>
        <dbReference type="EMBL" id="KAJ1914393.1"/>
    </source>
</evidence>
<accession>A0A9W7ZW28</accession>
<feature type="region of interest" description="Disordered" evidence="2">
    <location>
        <begin position="1"/>
        <end position="21"/>
    </location>
</feature>
<organism evidence="4 5">
    <name type="scientific">Mycoemilia scoparia</name>
    <dbReference type="NCBI Taxonomy" id="417184"/>
    <lineage>
        <taxon>Eukaryota</taxon>
        <taxon>Fungi</taxon>
        <taxon>Fungi incertae sedis</taxon>
        <taxon>Zoopagomycota</taxon>
        <taxon>Kickxellomycotina</taxon>
        <taxon>Kickxellomycetes</taxon>
        <taxon>Kickxellales</taxon>
        <taxon>Kickxellaceae</taxon>
        <taxon>Mycoemilia</taxon>
    </lineage>
</organism>
<dbReference type="Pfam" id="PF10241">
    <property type="entry name" value="KxDL"/>
    <property type="match status" value="1"/>
</dbReference>
<dbReference type="OrthoDB" id="10258877at2759"/>
<keyword evidence="5" id="KW-1185">Reference proteome</keyword>
<sequence>MEYGDEASKETKPNSSKTLIGRDETATLQENGSALGLPQVHYLAHILKKQTECIQTAQATVDTLEYSEKVSTYAYDVLSQRYAHHIYTLQQTRSELQQVFTKIRGIKSRISKEHPEIAKRVQTLHHAPIQQPQPQQQHEEDDHADS</sequence>
<reference evidence="4" key="1">
    <citation type="submission" date="2022-07" db="EMBL/GenBank/DDBJ databases">
        <title>Phylogenomic reconstructions and comparative analyses of Kickxellomycotina fungi.</title>
        <authorList>
            <person name="Reynolds N.K."/>
            <person name="Stajich J.E."/>
            <person name="Barry K."/>
            <person name="Grigoriev I.V."/>
            <person name="Crous P."/>
            <person name="Smith M.E."/>
        </authorList>
    </citation>
    <scope>NUCLEOTIDE SEQUENCE</scope>
    <source>
        <strain evidence="4">NBRC 100468</strain>
    </source>
</reference>